<gene>
    <name evidence="4" type="primary">LOC106066285</name>
</gene>
<dbReference type="GeneID" id="106066285"/>
<dbReference type="SUPFAM" id="SSF49842">
    <property type="entry name" value="TNF-like"/>
    <property type="match status" value="1"/>
</dbReference>
<dbReference type="AlphaFoldDB" id="A0A9W3B2P8"/>
<evidence type="ECO:0000313" key="4">
    <source>
        <dbReference type="RefSeq" id="XP_055893744.1"/>
    </source>
</evidence>
<evidence type="ECO:0000256" key="2">
    <source>
        <dbReference type="SAM" id="MobiDB-lite"/>
    </source>
</evidence>
<name>A0A9W3B2P8_BIOGL</name>
<feature type="compositionally biased region" description="Basic and acidic residues" evidence="2">
    <location>
        <begin position="221"/>
        <end position="234"/>
    </location>
</feature>
<dbReference type="RefSeq" id="XP_055893744.1">
    <property type="nucleotide sequence ID" value="XM_056037769.1"/>
</dbReference>
<dbReference type="OrthoDB" id="6158548at2759"/>
<reference evidence="4" key="1">
    <citation type="submission" date="2025-08" db="UniProtKB">
        <authorList>
            <consortium name="RefSeq"/>
        </authorList>
    </citation>
    <scope>IDENTIFICATION</scope>
</reference>
<dbReference type="Proteomes" id="UP001165740">
    <property type="component" value="Chromosome 8"/>
</dbReference>
<proteinExistence type="predicted"/>
<feature type="coiled-coil region" evidence="1">
    <location>
        <begin position="283"/>
        <end position="349"/>
    </location>
</feature>
<keyword evidence="3" id="KW-1185">Reference proteome</keyword>
<sequence>MAEGFCLTVGYMTPTFINKEEIIRLFQHADYKSNHYNKQTDAPAKTKTDHFFTPGSIRERQTEIGKSGQINQRRKETLEDKAFINLLCLFVCLVIEKGEKWLNEDDNVQTFVQMNQMIVDENSRCLRTCRDIANEKEETDPTTKDEGLNTEISETKPDLTSTVKGSVEYDNRKGNVEEVSTDISTMKDFIQTTERNYSTLSDQLETLTKSLTKKIKSLKKRNTEQDNKMEEMVRRQSVSETRTDSKFDDVMSELHTASEFIKYQTDMLSEKVKKCEECNETILKEHKILESNLKLNVDNLRKQIQSCQETTTNISTSVTQNKSSMESTLEKLQNKCTDIDEKIIQFSNDLDEMSTEMIEQKSNNTAECFCVGTGNIIAQDVKQDKIGTLFMVRFNLDATQNHYDTSTGTYTTPYDGLFLVSLMIENNFIGAVQIHVVTKDSSEEDYVRGVCKADSGATACTFFPLPLKRHEKLFLKGHVNYKHLVLGPNTTFSCILISKM</sequence>
<dbReference type="SUPFAM" id="SSF58100">
    <property type="entry name" value="Bacterial hemolysins"/>
    <property type="match status" value="1"/>
</dbReference>
<protein>
    <submittedName>
        <fullName evidence="4">Uncharacterized protein LOC106066285 isoform X1</fullName>
    </submittedName>
</protein>
<feature type="region of interest" description="Disordered" evidence="2">
    <location>
        <begin position="221"/>
        <end position="244"/>
    </location>
</feature>
<dbReference type="Gene3D" id="2.60.120.40">
    <property type="match status" value="1"/>
</dbReference>
<dbReference type="InterPro" id="IPR008983">
    <property type="entry name" value="Tumour_necrosis_fac-like_dom"/>
</dbReference>
<organism evidence="3 4">
    <name type="scientific">Biomphalaria glabrata</name>
    <name type="common">Bloodfluke planorb</name>
    <name type="synonym">Freshwater snail</name>
    <dbReference type="NCBI Taxonomy" id="6526"/>
    <lineage>
        <taxon>Eukaryota</taxon>
        <taxon>Metazoa</taxon>
        <taxon>Spiralia</taxon>
        <taxon>Lophotrochozoa</taxon>
        <taxon>Mollusca</taxon>
        <taxon>Gastropoda</taxon>
        <taxon>Heterobranchia</taxon>
        <taxon>Euthyneura</taxon>
        <taxon>Panpulmonata</taxon>
        <taxon>Hygrophila</taxon>
        <taxon>Lymnaeoidea</taxon>
        <taxon>Planorbidae</taxon>
        <taxon>Biomphalaria</taxon>
    </lineage>
</organism>
<evidence type="ECO:0000313" key="3">
    <source>
        <dbReference type="Proteomes" id="UP001165740"/>
    </source>
</evidence>
<evidence type="ECO:0000256" key="1">
    <source>
        <dbReference type="SAM" id="Coils"/>
    </source>
</evidence>
<accession>A0A9W3B2P8</accession>
<keyword evidence="1" id="KW-0175">Coiled coil</keyword>